<dbReference type="EMBL" id="CABFNH010000014">
    <property type="protein sequence ID" value="VTZ90335.1"/>
    <property type="molecule type" value="Genomic_DNA"/>
</dbReference>
<sequence>MKEYKEVSVTAGKLERAISRYALTHNRVVKGIDVSVALDSLFKNSNEQITIRVNK</sequence>
<proteinExistence type="predicted"/>
<dbReference type="AlphaFoldDB" id="A0A508YJY2"/>
<evidence type="ECO:0000313" key="1">
    <source>
        <dbReference type="EMBL" id="VTZ90335.1"/>
    </source>
</evidence>
<reference evidence="1 2" key="1">
    <citation type="submission" date="2019-06" db="EMBL/GenBank/DDBJ databases">
        <authorList>
            <person name="Rodrigo-Torres L."/>
            <person name="Arahal R. D."/>
            <person name="Lucena T."/>
        </authorList>
    </citation>
    <scope>NUCLEOTIDE SEQUENCE [LARGE SCALE GENOMIC DNA]</scope>
    <source>
        <strain evidence="1 2">INIA P508</strain>
    </source>
</reference>
<accession>A0A508YJY2</accession>
<dbReference type="RefSeq" id="WP_185910590.1">
    <property type="nucleotide sequence ID" value="NZ_CABFNH010000014.1"/>
</dbReference>
<evidence type="ECO:0000313" key="2">
    <source>
        <dbReference type="Proteomes" id="UP000365705"/>
    </source>
</evidence>
<dbReference type="Proteomes" id="UP000365705">
    <property type="component" value="Unassembled WGS sequence"/>
</dbReference>
<name>A0A508YJY2_LIMMU</name>
<gene>
    <name evidence="1" type="ORF">LMUP508_01128</name>
</gene>
<protein>
    <submittedName>
        <fullName evidence="1">Uncharacterized protein</fullName>
    </submittedName>
</protein>
<organism evidence="1 2">
    <name type="scientific">Limosilactobacillus mucosae</name>
    <name type="common">Lactobacillus mucosae</name>
    <dbReference type="NCBI Taxonomy" id="97478"/>
    <lineage>
        <taxon>Bacteria</taxon>
        <taxon>Bacillati</taxon>
        <taxon>Bacillota</taxon>
        <taxon>Bacilli</taxon>
        <taxon>Lactobacillales</taxon>
        <taxon>Lactobacillaceae</taxon>
        <taxon>Limosilactobacillus</taxon>
    </lineage>
</organism>